<reference evidence="9 10" key="1">
    <citation type="submission" date="2024-09" db="EMBL/GenBank/DDBJ databases">
        <title>T2T genomes of carrot and Alternaria dauci and their utility for understanding host-pathogen interaction during carrot leaf blight disease.</title>
        <authorList>
            <person name="Liu W."/>
            <person name="Xu S."/>
            <person name="Ou C."/>
            <person name="Liu X."/>
            <person name="Zhuang F."/>
            <person name="Deng X.W."/>
        </authorList>
    </citation>
    <scope>NUCLEOTIDE SEQUENCE [LARGE SCALE GENOMIC DNA]</scope>
    <source>
        <strain evidence="9 10">A2016</strain>
    </source>
</reference>
<feature type="compositionally biased region" description="Low complexity" evidence="7">
    <location>
        <begin position="219"/>
        <end position="241"/>
    </location>
</feature>
<keyword evidence="4" id="KW-0493">Microtubule</keyword>
<feature type="compositionally biased region" description="Polar residues" evidence="7">
    <location>
        <begin position="464"/>
        <end position="485"/>
    </location>
</feature>
<dbReference type="GeneID" id="96087871"/>
<keyword evidence="3" id="KW-0963">Cytoplasm</keyword>
<feature type="compositionally biased region" description="Low complexity" evidence="7">
    <location>
        <begin position="305"/>
        <end position="317"/>
    </location>
</feature>
<proteinExistence type="inferred from homology"/>
<evidence type="ECO:0000256" key="5">
    <source>
        <dbReference type="ARBA" id="ARBA00023054"/>
    </source>
</evidence>
<dbReference type="Gene3D" id="6.10.250.1080">
    <property type="match status" value="1"/>
</dbReference>
<comment type="subcellular location">
    <subcellularLocation>
        <location evidence="1">Cytoplasm</location>
        <location evidence="1">Cytoskeleton</location>
    </subcellularLocation>
</comment>
<feature type="compositionally biased region" description="Low complexity" evidence="7">
    <location>
        <begin position="448"/>
        <end position="462"/>
    </location>
</feature>
<evidence type="ECO:0000313" key="9">
    <source>
        <dbReference type="EMBL" id="KAL1794128.1"/>
    </source>
</evidence>
<feature type="region of interest" description="Disordered" evidence="7">
    <location>
        <begin position="193"/>
        <end position="349"/>
    </location>
</feature>
<comment type="caution">
    <text evidence="9">The sequence shown here is derived from an EMBL/GenBank/DDBJ whole genome shotgun (WGS) entry which is preliminary data.</text>
</comment>
<feature type="region of interest" description="Disordered" evidence="7">
    <location>
        <begin position="368"/>
        <end position="581"/>
    </location>
</feature>
<protein>
    <recommendedName>
        <fullName evidence="8">NUDE domain-containing protein</fullName>
    </recommendedName>
</protein>
<feature type="domain" description="NUDE" evidence="8">
    <location>
        <begin position="134"/>
        <end position="309"/>
    </location>
</feature>
<evidence type="ECO:0000313" key="10">
    <source>
        <dbReference type="Proteomes" id="UP001578633"/>
    </source>
</evidence>
<feature type="compositionally biased region" description="Basic and acidic residues" evidence="7">
    <location>
        <begin position="44"/>
        <end position="63"/>
    </location>
</feature>
<feature type="region of interest" description="Disordered" evidence="7">
    <location>
        <begin position="43"/>
        <end position="63"/>
    </location>
</feature>
<keyword evidence="5" id="KW-0175">Coiled coil</keyword>
<keyword evidence="10" id="KW-1185">Reference proteome</keyword>
<dbReference type="Pfam" id="PF04880">
    <property type="entry name" value="NUDE_C"/>
    <property type="match status" value="1"/>
</dbReference>
<name>A0ABR3UDR0_9PLEO</name>
<dbReference type="PANTHER" id="PTHR10921:SF1">
    <property type="entry name" value="NUCLEAR DISTRIBUTION PROTEIN NUDE HOMOLOG"/>
    <property type="match status" value="1"/>
</dbReference>
<evidence type="ECO:0000256" key="4">
    <source>
        <dbReference type="ARBA" id="ARBA00022701"/>
    </source>
</evidence>
<evidence type="ECO:0000256" key="7">
    <source>
        <dbReference type="SAM" id="MobiDB-lite"/>
    </source>
</evidence>
<feature type="compositionally biased region" description="Low complexity" evidence="7">
    <location>
        <begin position="495"/>
        <end position="509"/>
    </location>
</feature>
<evidence type="ECO:0000256" key="2">
    <source>
        <dbReference type="ARBA" id="ARBA00007429"/>
    </source>
</evidence>
<dbReference type="InterPro" id="IPR033494">
    <property type="entry name" value="NUDE"/>
</dbReference>
<evidence type="ECO:0000256" key="1">
    <source>
        <dbReference type="ARBA" id="ARBA00004245"/>
    </source>
</evidence>
<dbReference type="InterPro" id="IPR006964">
    <property type="entry name" value="NUDE_dom"/>
</dbReference>
<dbReference type="PANTHER" id="PTHR10921">
    <property type="entry name" value="NUCLEAR DISTRIBUTION PROTEIN NUDE HOMOLOG 1"/>
    <property type="match status" value="1"/>
</dbReference>
<keyword evidence="6" id="KW-0206">Cytoskeleton</keyword>
<dbReference type="Proteomes" id="UP001578633">
    <property type="component" value="Chromosome 7"/>
</dbReference>
<evidence type="ECO:0000256" key="6">
    <source>
        <dbReference type="ARBA" id="ARBA00023212"/>
    </source>
</evidence>
<evidence type="ECO:0000259" key="8">
    <source>
        <dbReference type="Pfam" id="PF04880"/>
    </source>
</evidence>
<dbReference type="EMBL" id="JBHGVX010000007">
    <property type="protein sequence ID" value="KAL1794128.1"/>
    <property type="molecule type" value="Genomic_DNA"/>
</dbReference>
<gene>
    <name evidence="9" type="ORF">ACET3X_007549</name>
</gene>
<feature type="compositionally biased region" description="Polar residues" evidence="7">
    <location>
        <begin position="430"/>
        <end position="446"/>
    </location>
</feature>
<accession>A0ABR3UDR0</accession>
<evidence type="ECO:0000256" key="3">
    <source>
        <dbReference type="ARBA" id="ARBA00022490"/>
    </source>
</evidence>
<feature type="compositionally biased region" description="Polar residues" evidence="7">
    <location>
        <begin position="318"/>
        <end position="330"/>
    </location>
</feature>
<comment type="similarity">
    <text evidence="2">Belongs to the nudE family.</text>
</comment>
<organism evidence="9 10">
    <name type="scientific">Alternaria dauci</name>
    <dbReference type="NCBI Taxonomy" id="48095"/>
    <lineage>
        <taxon>Eukaryota</taxon>
        <taxon>Fungi</taxon>
        <taxon>Dikarya</taxon>
        <taxon>Ascomycota</taxon>
        <taxon>Pezizomycotina</taxon>
        <taxon>Dothideomycetes</taxon>
        <taxon>Pleosporomycetidae</taxon>
        <taxon>Pleosporales</taxon>
        <taxon>Pleosporineae</taxon>
        <taxon>Pleosporaceae</taxon>
        <taxon>Alternaria</taxon>
        <taxon>Alternaria sect. Porri</taxon>
    </lineage>
</organism>
<dbReference type="RefSeq" id="XP_069304712.1">
    <property type="nucleotide sequence ID" value="XM_069453707.1"/>
</dbReference>
<sequence length="581" mass="63652">MTANAAQSSPGRGRWNSTEEALAYYKAQYETLETELQEFQASSKELEAELERDVEESEKRERKLQEKAERLAFEVEEWKTKYKQSKTEANNAQNALQKEITAMRESHRALQMRLRDIEVQSDDFERQARNQTSSLEDVESKYNVAIERSVMLEEEIKIGEQEREALRIETQRLRDELSDLRIETEITQEKLRIAEETIEGHHQRKVSSHLSGNALRPRSPVSEASTTATTVSSLTAASTPPHSKAEGLLPDTTPPSPPLSDAPITVKPVPSTPMPRRKNSIAPLDPGATPRAGLYQRAQRHSRNPSLSASRPSTSASGRMTPSTRSTALTSRAPRPSIEGAAPSADLPRSGSLYQIRGLIGKMQKLEERVHSARSKLPAPTTTPPRASPRTVSAMGHHHVPSTVTLRSGRKRNSHASAGSSVPGAYESGSAVNRLSFGVSNSSREPTSSRPGSRASMSSGSAIQRPQSRSSNRTPLGHYQSSSISGAEPRLPRPRSSMSGHGHSHSLSMSRRDNDTNSEGSGICTPVGRRLTMEKTGIPTPSGIPRRQSAGRRASNNMDGGDMAPPARPRKMSTQPEEESY</sequence>